<proteinExistence type="predicted"/>
<dbReference type="Proteomes" id="UP000799437">
    <property type="component" value="Unassembled WGS sequence"/>
</dbReference>
<dbReference type="Pfam" id="PF24494">
    <property type="entry name" value="DUF7587"/>
    <property type="match status" value="1"/>
</dbReference>
<dbReference type="AlphaFoldDB" id="A0A6A6W2K1"/>
<organism evidence="2 3">
    <name type="scientific">Pseudovirgaria hyperparasitica</name>
    <dbReference type="NCBI Taxonomy" id="470096"/>
    <lineage>
        <taxon>Eukaryota</taxon>
        <taxon>Fungi</taxon>
        <taxon>Dikarya</taxon>
        <taxon>Ascomycota</taxon>
        <taxon>Pezizomycotina</taxon>
        <taxon>Dothideomycetes</taxon>
        <taxon>Dothideomycetes incertae sedis</taxon>
        <taxon>Acrospermales</taxon>
        <taxon>Acrospermaceae</taxon>
        <taxon>Pseudovirgaria</taxon>
    </lineage>
</organism>
<accession>A0A6A6W2K1</accession>
<protein>
    <recommendedName>
        <fullName evidence="1">DUF7587 domain-containing protein</fullName>
    </recommendedName>
</protein>
<name>A0A6A6W2K1_9PEZI</name>
<evidence type="ECO:0000313" key="2">
    <source>
        <dbReference type="EMBL" id="KAF2757158.1"/>
    </source>
</evidence>
<dbReference type="GeneID" id="54490825"/>
<dbReference type="InterPro" id="IPR056009">
    <property type="entry name" value="DUF7587"/>
</dbReference>
<reference evidence="2" key="1">
    <citation type="journal article" date="2020" name="Stud. Mycol.">
        <title>101 Dothideomycetes genomes: a test case for predicting lifestyles and emergence of pathogens.</title>
        <authorList>
            <person name="Haridas S."/>
            <person name="Albert R."/>
            <person name="Binder M."/>
            <person name="Bloem J."/>
            <person name="Labutti K."/>
            <person name="Salamov A."/>
            <person name="Andreopoulos B."/>
            <person name="Baker S."/>
            <person name="Barry K."/>
            <person name="Bills G."/>
            <person name="Bluhm B."/>
            <person name="Cannon C."/>
            <person name="Castanera R."/>
            <person name="Culley D."/>
            <person name="Daum C."/>
            <person name="Ezra D."/>
            <person name="Gonzalez J."/>
            <person name="Henrissat B."/>
            <person name="Kuo A."/>
            <person name="Liang C."/>
            <person name="Lipzen A."/>
            <person name="Lutzoni F."/>
            <person name="Magnuson J."/>
            <person name="Mondo S."/>
            <person name="Nolan M."/>
            <person name="Ohm R."/>
            <person name="Pangilinan J."/>
            <person name="Park H.-J."/>
            <person name="Ramirez L."/>
            <person name="Alfaro M."/>
            <person name="Sun H."/>
            <person name="Tritt A."/>
            <person name="Yoshinaga Y."/>
            <person name="Zwiers L.-H."/>
            <person name="Turgeon B."/>
            <person name="Goodwin S."/>
            <person name="Spatafora J."/>
            <person name="Crous P."/>
            <person name="Grigoriev I."/>
        </authorList>
    </citation>
    <scope>NUCLEOTIDE SEQUENCE</scope>
    <source>
        <strain evidence="2">CBS 121739</strain>
    </source>
</reference>
<evidence type="ECO:0000313" key="3">
    <source>
        <dbReference type="Proteomes" id="UP000799437"/>
    </source>
</evidence>
<gene>
    <name evidence="2" type="ORF">EJ05DRAFT_57597</name>
</gene>
<dbReference type="OrthoDB" id="4152607at2759"/>
<evidence type="ECO:0000259" key="1">
    <source>
        <dbReference type="Pfam" id="PF24494"/>
    </source>
</evidence>
<dbReference type="EMBL" id="ML996574">
    <property type="protein sequence ID" value="KAF2757158.1"/>
    <property type="molecule type" value="Genomic_DNA"/>
</dbReference>
<dbReference type="RefSeq" id="XP_033599609.1">
    <property type="nucleotide sequence ID" value="XM_033749771.1"/>
</dbReference>
<keyword evidence="3" id="KW-1185">Reference proteome</keyword>
<sequence>MLRIHKDKRQPATNSLFDIINLDDYKPKLYQQYIRMSALNQTKLNQADQRNLKALSTTVPPLLFRAYSLEGAKRTKGFCSPEFFRPPTDMNTNKYCYDSLFDMPIEEVKVMGGNHLMWKDRNDDQFISWSRSMLFAIEHALGRSRKGQSQCYISAMETSQAQTTCTNTRKDEQKAEFFWATDVMNAYKIRDWQGWQNFDHSGLHPRKLTHEVLSVGVIQVNDHTKYNHVDLQDLINCGLFKEYEFPAPWSVES</sequence>
<feature type="domain" description="DUF7587" evidence="1">
    <location>
        <begin position="59"/>
        <end position="198"/>
    </location>
</feature>